<accession>A0A9X5I3C9</accession>
<feature type="transmembrane region" description="Helical" evidence="1">
    <location>
        <begin position="156"/>
        <end position="176"/>
    </location>
</feature>
<keyword evidence="1" id="KW-0812">Transmembrane</keyword>
<proteinExistence type="predicted"/>
<feature type="transmembrane region" description="Helical" evidence="1">
    <location>
        <begin position="84"/>
        <end position="111"/>
    </location>
</feature>
<dbReference type="Proteomes" id="UP000031532">
    <property type="component" value="Unassembled WGS sequence"/>
</dbReference>
<dbReference type="RefSeq" id="WP_039715213.1">
    <property type="nucleotide sequence ID" value="NZ_JTJC03000001.1"/>
</dbReference>
<keyword evidence="1" id="KW-1133">Transmembrane helix</keyword>
<keyword evidence="1" id="KW-0472">Membrane</keyword>
<feature type="transmembrane region" description="Helical" evidence="1">
    <location>
        <begin position="123"/>
        <end position="144"/>
    </location>
</feature>
<evidence type="ECO:0000256" key="1">
    <source>
        <dbReference type="SAM" id="Phobius"/>
    </source>
</evidence>
<keyword evidence="3" id="KW-1185">Reference proteome</keyword>
<feature type="transmembrane region" description="Helical" evidence="1">
    <location>
        <begin position="47"/>
        <end position="64"/>
    </location>
</feature>
<evidence type="ECO:0000313" key="3">
    <source>
        <dbReference type="Proteomes" id="UP000031532"/>
    </source>
</evidence>
<reference evidence="2 3" key="1">
    <citation type="journal article" date="2015" name="Genome Announc.">
        <title>Draft Genome Sequence of the Terrestrial Cyanobacterium Scytonema millei VB511283, Isolated from Eastern India.</title>
        <authorList>
            <person name="Sen D."/>
            <person name="Chandrababunaidu M.M."/>
            <person name="Singh D."/>
            <person name="Sanghi N."/>
            <person name="Ghorai A."/>
            <person name="Mishra G.P."/>
            <person name="Madduluri M."/>
            <person name="Adhikary S.P."/>
            <person name="Tripathy S."/>
        </authorList>
    </citation>
    <scope>NUCLEOTIDE SEQUENCE [LARGE SCALE GENOMIC DNA]</scope>
    <source>
        <strain evidence="2 3">VB511283</strain>
    </source>
</reference>
<organism evidence="2 3">
    <name type="scientific">Scytonema millei VB511283</name>
    <dbReference type="NCBI Taxonomy" id="1245923"/>
    <lineage>
        <taxon>Bacteria</taxon>
        <taxon>Bacillati</taxon>
        <taxon>Cyanobacteriota</taxon>
        <taxon>Cyanophyceae</taxon>
        <taxon>Nostocales</taxon>
        <taxon>Scytonemataceae</taxon>
        <taxon>Scytonema</taxon>
    </lineage>
</organism>
<sequence length="183" mass="20446">MVHYIYRYGCHLSFVICHSLEQGSEQNLEFWFEMNVKMSRLNGISKLYLLVLLLGYIGTGWLLSDCNANWLTWTGTQVVTLHLAWVGFDAVALAVAWIVLLVWAGAFAMTWPQSIPWAGIPPWAFGLAMTWVMALGLILTLAQVKHALLSAGLNKHFAFWFLAIFTSIGLGIGRILDAGLFLN</sequence>
<name>A0A9X5I3C9_9CYAN</name>
<comment type="caution">
    <text evidence="2">The sequence shown here is derived from an EMBL/GenBank/DDBJ whole genome shotgun (WGS) entry which is preliminary data.</text>
</comment>
<dbReference type="EMBL" id="JTJC03000001">
    <property type="protein sequence ID" value="NHC33691.1"/>
    <property type="molecule type" value="Genomic_DNA"/>
</dbReference>
<protein>
    <submittedName>
        <fullName evidence="2">Uncharacterized protein</fullName>
    </submittedName>
</protein>
<gene>
    <name evidence="2" type="ORF">QH73_0003270</name>
</gene>
<dbReference type="OrthoDB" id="9903668at2"/>
<dbReference type="AlphaFoldDB" id="A0A9X5I3C9"/>
<evidence type="ECO:0000313" key="2">
    <source>
        <dbReference type="EMBL" id="NHC33691.1"/>
    </source>
</evidence>